<keyword evidence="3" id="KW-1185">Reference proteome</keyword>
<dbReference type="OrthoDB" id="1750933at2759"/>
<dbReference type="AlphaFoldDB" id="A0A6D2J5D4"/>
<feature type="domain" description="Arabidopsis retrotransposon Orf1 C-terminal" evidence="1">
    <location>
        <begin position="3"/>
        <end position="215"/>
    </location>
</feature>
<sequence length="234" mass="26327">MEKGTKWNFKEKELQRFGLQSLMECTLPQGPRLLRSGAQCLRYVHKALANTFFARKAPGQSMREVKLLTWESSPSSHAQGWQEDQRERSHRELMPFLDQLSPTRSQPTTLASKGRLSVGGSSHLSCAAGVNKIEATEPGWMDIKFCKTNLSLSTRSWMGDSNSSSHIHWLALQASPAQPRAHHSSRGENIDFRPPVYTLVGHEDDLREEEPELDRAEDRAEIKLKISPGECGFG</sequence>
<evidence type="ECO:0000259" key="1">
    <source>
        <dbReference type="Pfam" id="PF03078"/>
    </source>
</evidence>
<dbReference type="Pfam" id="PF03078">
    <property type="entry name" value="ATHILA"/>
    <property type="match status" value="1"/>
</dbReference>
<evidence type="ECO:0000313" key="2">
    <source>
        <dbReference type="EMBL" id="CAA7038294.1"/>
    </source>
</evidence>
<dbReference type="Proteomes" id="UP000467841">
    <property type="component" value="Unassembled WGS sequence"/>
</dbReference>
<organism evidence="2 3">
    <name type="scientific">Microthlaspi erraticum</name>
    <dbReference type="NCBI Taxonomy" id="1685480"/>
    <lineage>
        <taxon>Eukaryota</taxon>
        <taxon>Viridiplantae</taxon>
        <taxon>Streptophyta</taxon>
        <taxon>Embryophyta</taxon>
        <taxon>Tracheophyta</taxon>
        <taxon>Spermatophyta</taxon>
        <taxon>Magnoliopsida</taxon>
        <taxon>eudicotyledons</taxon>
        <taxon>Gunneridae</taxon>
        <taxon>Pentapetalae</taxon>
        <taxon>rosids</taxon>
        <taxon>malvids</taxon>
        <taxon>Brassicales</taxon>
        <taxon>Brassicaceae</taxon>
        <taxon>Coluteocarpeae</taxon>
        <taxon>Microthlaspi</taxon>
    </lineage>
</organism>
<protein>
    <recommendedName>
        <fullName evidence="1">Arabidopsis retrotransposon Orf1 C-terminal domain-containing protein</fullName>
    </recommendedName>
</protein>
<evidence type="ECO:0000313" key="3">
    <source>
        <dbReference type="Proteomes" id="UP000467841"/>
    </source>
</evidence>
<gene>
    <name evidence="2" type="ORF">MERR_LOCUS25529</name>
</gene>
<dbReference type="InterPro" id="IPR004312">
    <property type="entry name" value="ATHILA_Orf1_C"/>
</dbReference>
<accession>A0A6D2J5D4</accession>
<comment type="caution">
    <text evidence="2">The sequence shown here is derived from an EMBL/GenBank/DDBJ whole genome shotgun (WGS) entry which is preliminary data.</text>
</comment>
<proteinExistence type="predicted"/>
<name>A0A6D2J5D4_9BRAS</name>
<reference evidence="2" key="1">
    <citation type="submission" date="2020-01" db="EMBL/GenBank/DDBJ databases">
        <authorList>
            <person name="Mishra B."/>
        </authorList>
    </citation>
    <scope>NUCLEOTIDE SEQUENCE [LARGE SCALE GENOMIC DNA]</scope>
</reference>
<dbReference type="EMBL" id="CACVBM020001191">
    <property type="protein sequence ID" value="CAA7038294.1"/>
    <property type="molecule type" value="Genomic_DNA"/>
</dbReference>